<comment type="caution">
    <text evidence="5">The sequence shown here is derived from an EMBL/GenBank/DDBJ whole genome shotgun (WGS) entry which is preliminary data.</text>
</comment>
<dbReference type="Gene3D" id="2.60.120.10">
    <property type="entry name" value="Jelly Rolls"/>
    <property type="match status" value="1"/>
</dbReference>
<dbReference type="InterPro" id="IPR018060">
    <property type="entry name" value="HTH_AraC"/>
</dbReference>
<gene>
    <name evidence="5" type="ORF">HMPREF9469_04868</name>
</gene>
<name>G5HQK6_9FIRM</name>
<keyword evidence="1" id="KW-0805">Transcription regulation</keyword>
<evidence type="ECO:0000256" key="1">
    <source>
        <dbReference type="ARBA" id="ARBA00023015"/>
    </source>
</evidence>
<dbReference type="PROSITE" id="PS01124">
    <property type="entry name" value="HTH_ARAC_FAMILY_2"/>
    <property type="match status" value="1"/>
</dbReference>
<keyword evidence="2" id="KW-0238">DNA-binding</keyword>
<dbReference type="HOGENOM" id="CLU_000445_88_6_9"/>
<dbReference type="InterPro" id="IPR014710">
    <property type="entry name" value="RmlC-like_jellyroll"/>
</dbReference>
<dbReference type="eggNOG" id="COG2207">
    <property type="taxonomic scope" value="Bacteria"/>
</dbReference>
<dbReference type="PATRIC" id="fig|742733.3.peg.5014"/>
<dbReference type="Pfam" id="PF12833">
    <property type="entry name" value="HTH_18"/>
    <property type="match status" value="1"/>
</dbReference>
<dbReference type="PROSITE" id="PS00041">
    <property type="entry name" value="HTH_ARAC_FAMILY_1"/>
    <property type="match status" value="1"/>
</dbReference>
<organism evidence="5 6">
    <name type="scientific">[Clostridium] citroniae WAL-17108</name>
    <dbReference type="NCBI Taxonomy" id="742733"/>
    <lineage>
        <taxon>Bacteria</taxon>
        <taxon>Bacillati</taxon>
        <taxon>Bacillota</taxon>
        <taxon>Clostridia</taxon>
        <taxon>Lachnospirales</taxon>
        <taxon>Lachnospiraceae</taxon>
        <taxon>Enterocloster</taxon>
    </lineage>
</organism>
<evidence type="ECO:0000259" key="4">
    <source>
        <dbReference type="PROSITE" id="PS01124"/>
    </source>
</evidence>
<reference evidence="5 6" key="1">
    <citation type="submission" date="2011-08" db="EMBL/GenBank/DDBJ databases">
        <title>The Genome Sequence of Clostridium citroniae WAL-17108.</title>
        <authorList>
            <consortium name="The Broad Institute Genome Sequencing Platform"/>
            <person name="Earl A."/>
            <person name="Ward D."/>
            <person name="Feldgarden M."/>
            <person name="Gevers D."/>
            <person name="Finegold S.M."/>
            <person name="Summanen P.H."/>
            <person name="Molitoris D.R."/>
            <person name="Vaisanen M.L."/>
            <person name="Daigneault M."/>
            <person name="Allen-Vercoe E."/>
            <person name="Young S.K."/>
            <person name="Zeng Q."/>
            <person name="Gargeya S."/>
            <person name="Fitzgerald M."/>
            <person name="Haas B."/>
            <person name="Abouelleil A."/>
            <person name="Alvarado L."/>
            <person name="Arachchi H.M."/>
            <person name="Berlin A."/>
            <person name="Brown A."/>
            <person name="Chapman S.B."/>
            <person name="Chen Z."/>
            <person name="Dunbar C."/>
            <person name="Freedman E."/>
            <person name="Gearin G."/>
            <person name="Gellesch M."/>
            <person name="Goldberg J."/>
            <person name="Griggs A."/>
            <person name="Gujja S."/>
            <person name="Heiman D."/>
            <person name="Howarth C."/>
            <person name="Larson L."/>
            <person name="Lui A."/>
            <person name="MacDonald P.J.P."/>
            <person name="Montmayeur A."/>
            <person name="Murphy C."/>
            <person name="Neiman D."/>
            <person name="Pearson M."/>
            <person name="Priest M."/>
            <person name="Roberts A."/>
            <person name="Saif S."/>
            <person name="Shea T."/>
            <person name="Shenoy N."/>
            <person name="Sisk P."/>
            <person name="Stolte C."/>
            <person name="Sykes S."/>
            <person name="Wortman J."/>
            <person name="Nusbaum C."/>
            <person name="Birren B."/>
        </authorList>
    </citation>
    <scope>NUCLEOTIDE SEQUENCE [LARGE SCALE GENOMIC DNA]</scope>
    <source>
        <strain evidence="5 6">WAL-17108</strain>
    </source>
</reference>
<dbReference type="CDD" id="cd06986">
    <property type="entry name" value="cupin_MmsR-like_N"/>
    <property type="match status" value="1"/>
</dbReference>
<dbReference type="GO" id="GO:0043565">
    <property type="term" value="F:sequence-specific DNA binding"/>
    <property type="evidence" value="ECO:0007669"/>
    <property type="project" value="InterPro"/>
</dbReference>
<keyword evidence="3" id="KW-0804">Transcription</keyword>
<dbReference type="RefSeq" id="WP_007868269.1">
    <property type="nucleotide sequence ID" value="NZ_JH376428.1"/>
</dbReference>
<evidence type="ECO:0000313" key="5">
    <source>
        <dbReference type="EMBL" id="EHE96332.1"/>
    </source>
</evidence>
<dbReference type="Gene3D" id="1.10.10.60">
    <property type="entry name" value="Homeodomain-like"/>
    <property type="match status" value="2"/>
</dbReference>
<dbReference type="InterPro" id="IPR003313">
    <property type="entry name" value="AraC-bd"/>
</dbReference>
<dbReference type="InterPro" id="IPR020449">
    <property type="entry name" value="Tscrpt_reg_AraC-type_HTH"/>
</dbReference>
<accession>G5HQK6</accession>
<dbReference type="GO" id="GO:0003700">
    <property type="term" value="F:DNA-binding transcription factor activity"/>
    <property type="evidence" value="ECO:0007669"/>
    <property type="project" value="InterPro"/>
</dbReference>
<dbReference type="InterPro" id="IPR037923">
    <property type="entry name" value="HTH-like"/>
</dbReference>
<dbReference type="SUPFAM" id="SSF46689">
    <property type="entry name" value="Homeodomain-like"/>
    <property type="match status" value="2"/>
</dbReference>
<dbReference type="SMART" id="SM00342">
    <property type="entry name" value="HTH_ARAC"/>
    <property type="match status" value="1"/>
</dbReference>
<dbReference type="Proteomes" id="UP000003763">
    <property type="component" value="Unassembled WGS sequence"/>
</dbReference>
<protein>
    <recommendedName>
        <fullName evidence="4">HTH araC/xylS-type domain-containing protein</fullName>
    </recommendedName>
</protein>
<feature type="domain" description="HTH araC/xylS-type" evidence="4">
    <location>
        <begin position="194"/>
        <end position="293"/>
    </location>
</feature>
<dbReference type="SUPFAM" id="SSF51215">
    <property type="entry name" value="Regulatory protein AraC"/>
    <property type="match status" value="1"/>
</dbReference>
<evidence type="ECO:0000313" key="6">
    <source>
        <dbReference type="Proteomes" id="UP000003763"/>
    </source>
</evidence>
<dbReference type="AlphaFoldDB" id="G5HQK6"/>
<proteinExistence type="predicted"/>
<dbReference type="InterPro" id="IPR009057">
    <property type="entry name" value="Homeodomain-like_sf"/>
</dbReference>
<evidence type="ECO:0000256" key="2">
    <source>
        <dbReference type="ARBA" id="ARBA00023125"/>
    </source>
</evidence>
<dbReference type="PANTHER" id="PTHR43280">
    <property type="entry name" value="ARAC-FAMILY TRANSCRIPTIONAL REGULATOR"/>
    <property type="match status" value="1"/>
</dbReference>
<sequence length="300" mass="35362">MKQQKKEKYVYEDLSKRKQVLPKLKLNNFTSSPPTNIHMVVYESGHKGHCEPGWHTRLRVYDHYLIHYILDGKGLYYTPAGTYPVKKGDLFIIRPDEAIHYLADMDTPWTYYWFGFNGNEAYNIMRLCGFSEISPVIHYGDSTKIKELLHKLVYPEFTGISREYELLGYLYEIFSLLIQRQPHPAITKAEQYLSAAIEYIQKQYSFSGLRVNDVANYIGIDRTYLYRIFYDSLHVSVQDFIQQFRLDKAKALLKFSNIPIGMIAYNCGFENQAYFSTIFKRYYNMSPTNYRKKENQAGSY</sequence>
<evidence type="ECO:0000256" key="3">
    <source>
        <dbReference type="ARBA" id="ARBA00023163"/>
    </source>
</evidence>
<dbReference type="Pfam" id="PF02311">
    <property type="entry name" value="AraC_binding"/>
    <property type="match status" value="1"/>
</dbReference>
<dbReference type="EMBL" id="ADLJ01000044">
    <property type="protein sequence ID" value="EHE96332.1"/>
    <property type="molecule type" value="Genomic_DNA"/>
</dbReference>
<dbReference type="PANTHER" id="PTHR43280:SF2">
    <property type="entry name" value="HTH-TYPE TRANSCRIPTIONAL REGULATOR EXSA"/>
    <property type="match status" value="1"/>
</dbReference>
<dbReference type="PRINTS" id="PR00032">
    <property type="entry name" value="HTHARAC"/>
</dbReference>
<dbReference type="InterPro" id="IPR018062">
    <property type="entry name" value="HTH_AraC-typ_CS"/>
</dbReference>